<evidence type="ECO:0000313" key="3">
    <source>
        <dbReference type="EMBL" id="MBU5590855.1"/>
    </source>
</evidence>
<feature type="transmembrane region" description="Helical" evidence="1">
    <location>
        <begin position="27"/>
        <end position="46"/>
    </location>
</feature>
<dbReference type="InterPro" id="IPR011642">
    <property type="entry name" value="Gate_dom"/>
</dbReference>
<feature type="domain" description="Nucleoside transporter/FeoB GTPase Gate" evidence="2">
    <location>
        <begin position="61"/>
        <end position="141"/>
    </location>
</feature>
<protein>
    <submittedName>
        <fullName evidence="3">Sporulation integral membrane protein YlbJ</fullName>
    </submittedName>
</protein>
<feature type="transmembrane region" description="Helical" evidence="1">
    <location>
        <begin position="260"/>
        <end position="280"/>
    </location>
</feature>
<sequence length="389" mass="43220">MKFVLIILLLCIAILLFYLLKSKQVNILITIVLTSFIIYFILNPTLCIESSIKGAKLFFNSLFPSLFPFLVMTNILVAYDGVSIYAKLLGPIICKPLGLPKESSFALIVSLLCGYPLGAKYSCELYDSGSITPSQFSKLVNVASNSSPLFLVGAVGTSMLGSTKSGYLLLFSNYLSCIIIALILSSSNNNIMTNLKITKETRIYNFGTVLKESIENALKTTLSIGSYVVLFSVILSIIKNNAIYNIVLDKLYIISFLPKETLNGIFLGFIEVTNGCYILSQSSINYALKLSFISFLCAFSGLAIMAQVHSFTYKYEEISIIRYFLRKVLQGLISFCITFTTTLFIGEKILCTSSQIMPRVINYKNYIPVLLLVFISLISYISKKLFNVS</sequence>
<accession>A0ABS6EYN4</accession>
<name>A0ABS6EYN4_9CLOT</name>
<evidence type="ECO:0000259" key="2">
    <source>
        <dbReference type="Pfam" id="PF07670"/>
    </source>
</evidence>
<keyword evidence="1" id="KW-0812">Transmembrane</keyword>
<dbReference type="EMBL" id="JAHLQL010000001">
    <property type="protein sequence ID" value="MBU5590855.1"/>
    <property type="molecule type" value="Genomic_DNA"/>
</dbReference>
<proteinExistence type="predicted"/>
<dbReference type="InterPro" id="IPR014226">
    <property type="entry name" value="Spore_IM_YlbJ"/>
</dbReference>
<reference evidence="3 4" key="1">
    <citation type="submission" date="2021-06" db="EMBL/GenBank/DDBJ databases">
        <authorList>
            <person name="Sun Q."/>
            <person name="Li D."/>
        </authorList>
    </citation>
    <scope>NUCLEOTIDE SEQUENCE [LARGE SCALE GENOMIC DNA]</scope>
    <source>
        <strain evidence="3 4">MSJ-4</strain>
    </source>
</reference>
<gene>
    <name evidence="3" type="primary">ylbJ</name>
    <name evidence="3" type="ORF">KQI89_03685</name>
</gene>
<keyword evidence="1" id="KW-1133">Transmembrane helix</keyword>
<dbReference type="Pfam" id="PF07670">
    <property type="entry name" value="Gate"/>
    <property type="match status" value="1"/>
</dbReference>
<feature type="transmembrane region" description="Helical" evidence="1">
    <location>
        <begin position="286"/>
        <end position="308"/>
    </location>
</feature>
<feature type="transmembrane region" description="Helical" evidence="1">
    <location>
        <begin position="167"/>
        <end position="185"/>
    </location>
</feature>
<feature type="transmembrane region" description="Helical" evidence="1">
    <location>
        <begin position="58"/>
        <end position="79"/>
    </location>
</feature>
<feature type="transmembrane region" description="Helical" evidence="1">
    <location>
        <begin position="328"/>
        <end position="346"/>
    </location>
</feature>
<evidence type="ECO:0000256" key="1">
    <source>
        <dbReference type="SAM" id="Phobius"/>
    </source>
</evidence>
<dbReference type="RefSeq" id="WP_216455950.1">
    <property type="nucleotide sequence ID" value="NZ_JAHLQL010000001.1"/>
</dbReference>
<keyword evidence="1" id="KW-0472">Membrane</keyword>
<dbReference type="NCBIfam" id="TIGR02871">
    <property type="entry name" value="spore_ylbJ"/>
    <property type="match status" value="1"/>
</dbReference>
<dbReference type="Proteomes" id="UP000736583">
    <property type="component" value="Unassembled WGS sequence"/>
</dbReference>
<comment type="caution">
    <text evidence="3">The sequence shown here is derived from an EMBL/GenBank/DDBJ whole genome shotgun (WGS) entry which is preliminary data.</text>
</comment>
<feature type="transmembrane region" description="Helical" evidence="1">
    <location>
        <begin position="224"/>
        <end position="248"/>
    </location>
</feature>
<feature type="transmembrane region" description="Helical" evidence="1">
    <location>
        <begin position="366"/>
        <end position="382"/>
    </location>
</feature>
<evidence type="ECO:0000313" key="4">
    <source>
        <dbReference type="Proteomes" id="UP000736583"/>
    </source>
</evidence>
<organism evidence="3 4">
    <name type="scientific">Clostridium simiarum</name>
    <dbReference type="NCBI Taxonomy" id="2841506"/>
    <lineage>
        <taxon>Bacteria</taxon>
        <taxon>Bacillati</taxon>
        <taxon>Bacillota</taxon>
        <taxon>Clostridia</taxon>
        <taxon>Eubacteriales</taxon>
        <taxon>Clostridiaceae</taxon>
        <taxon>Clostridium</taxon>
    </lineage>
</organism>
<keyword evidence="4" id="KW-1185">Reference proteome</keyword>